<evidence type="ECO:0000313" key="1">
    <source>
        <dbReference type="EMBL" id="SFU46912.1"/>
    </source>
</evidence>
<reference evidence="2" key="1">
    <citation type="submission" date="2016-10" db="EMBL/GenBank/DDBJ databases">
        <authorList>
            <person name="Varghese N."/>
        </authorList>
    </citation>
    <scope>NUCLEOTIDE SEQUENCE [LARGE SCALE GENOMIC DNA]</scope>
    <source>
        <strain evidence="2">DSM 18820</strain>
    </source>
</reference>
<name>A0A1I7GEL7_9BACT</name>
<sequence>MTDVTQFDDTQQMPHRAPSGRWYGIFKGAALVSHAFQLVQVQDGDFAALAVNKLFFLEIG</sequence>
<dbReference type="Proteomes" id="UP000182491">
    <property type="component" value="Unassembled WGS sequence"/>
</dbReference>
<dbReference type="EMBL" id="FPCA01000001">
    <property type="protein sequence ID" value="SFU46912.1"/>
    <property type="molecule type" value="Genomic_DNA"/>
</dbReference>
<gene>
    <name evidence="1" type="ORF">SAMN04487941_0958</name>
</gene>
<proteinExistence type="predicted"/>
<organism evidence="1 2">
    <name type="scientific">Pontibacter akesuensis</name>
    <dbReference type="NCBI Taxonomy" id="388950"/>
    <lineage>
        <taxon>Bacteria</taxon>
        <taxon>Pseudomonadati</taxon>
        <taxon>Bacteroidota</taxon>
        <taxon>Cytophagia</taxon>
        <taxon>Cytophagales</taxon>
        <taxon>Hymenobacteraceae</taxon>
        <taxon>Pontibacter</taxon>
    </lineage>
</organism>
<keyword evidence="2" id="KW-1185">Reference proteome</keyword>
<accession>A0A1I7GEL7</accession>
<evidence type="ECO:0000313" key="2">
    <source>
        <dbReference type="Proteomes" id="UP000182491"/>
    </source>
</evidence>
<dbReference type="AlphaFoldDB" id="A0A1I7GEL7"/>
<protein>
    <submittedName>
        <fullName evidence="1">Uncharacterized protein</fullName>
    </submittedName>
</protein>